<dbReference type="Proteomes" id="UP001152747">
    <property type="component" value="Unassembled WGS sequence"/>
</dbReference>
<evidence type="ECO:0008006" key="4">
    <source>
        <dbReference type="Google" id="ProtNLM"/>
    </source>
</evidence>
<feature type="transmembrane region" description="Helical" evidence="1">
    <location>
        <begin position="197"/>
        <end position="217"/>
    </location>
</feature>
<evidence type="ECO:0000313" key="3">
    <source>
        <dbReference type="Proteomes" id="UP001152747"/>
    </source>
</evidence>
<gene>
    <name evidence="2" type="ORF">CAMP_LOCUS16421</name>
</gene>
<protein>
    <recommendedName>
        <fullName evidence="4">7TM GPCR serpentine receptor class x (Srx) domain-containing protein</fullName>
    </recommendedName>
</protein>
<feature type="transmembrane region" description="Helical" evidence="1">
    <location>
        <begin position="82"/>
        <end position="100"/>
    </location>
</feature>
<comment type="caution">
    <text evidence="2">The sequence shown here is derived from an EMBL/GenBank/DDBJ whole genome shotgun (WGS) entry which is preliminary data.</text>
</comment>
<evidence type="ECO:0000256" key="1">
    <source>
        <dbReference type="SAM" id="Phobius"/>
    </source>
</evidence>
<accession>A0A9P1IZ95</accession>
<proteinExistence type="predicted"/>
<keyword evidence="1" id="KW-1133">Transmembrane helix</keyword>
<dbReference type="AlphaFoldDB" id="A0A9P1IZ95"/>
<keyword evidence="1" id="KW-0812">Transmembrane</keyword>
<sequence>MFLLSSGYILILVSYLGISGICLIGYGSFYEIDACREAKQPILDVHRSGECSIAVFHMLINLERLHTVQRPKSKFSRLHKSIFSLSIFVGYIIVLIYVIVSKQSNTIVPDISGLLIILITNLCSLVLEIYLFSLSKTMFQKTKGLIDLRKRYEIFSSIKITKSFLPASISSIFFHSSVIALLYGARFITDPNVPGPYFLVVNLCWNLDAALFPWFFISTNSKFRKQNRQSTPVIIIRHEQNDYFRQFQSSWKL</sequence>
<evidence type="ECO:0000313" key="2">
    <source>
        <dbReference type="EMBL" id="CAI5453784.1"/>
    </source>
</evidence>
<name>A0A9P1IZ95_9PELO</name>
<reference evidence="2" key="1">
    <citation type="submission" date="2022-11" db="EMBL/GenBank/DDBJ databases">
        <authorList>
            <person name="Kikuchi T."/>
        </authorList>
    </citation>
    <scope>NUCLEOTIDE SEQUENCE</scope>
    <source>
        <strain evidence="2">PS1010</strain>
    </source>
</reference>
<feature type="transmembrane region" description="Helical" evidence="1">
    <location>
        <begin position="6"/>
        <end position="29"/>
    </location>
</feature>
<keyword evidence="3" id="KW-1185">Reference proteome</keyword>
<feature type="transmembrane region" description="Helical" evidence="1">
    <location>
        <begin position="164"/>
        <end position="185"/>
    </location>
</feature>
<dbReference type="EMBL" id="CANHGI010000005">
    <property type="protein sequence ID" value="CAI5453784.1"/>
    <property type="molecule type" value="Genomic_DNA"/>
</dbReference>
<keyword evidence="1" id="KW-0472">Membrane</keyword>
<organism evidence="2 3">
    <name type="scientific">Caenorhabditis angaria</name>
    <dbReference type="NCBI Taxonomy" id="860376"/>
    <lineage>
        <taxon>Eukaryota</taxon>
        <taxon>Metazoa</taxon>
        <taxon>Ecdysozoa</taxon>
        <taxon>Nematoda</taxon>
        <taxon>Chromadorea</taxon>
        <taxon>Rhabditida</taxon>
        <taxon>Rhabditina</taxon>
        <taxon>Rhabditomorpha</taxon>
        <taxon>Rhabditoidea</taxon>
        <taxon>Rhabditidae</taxon>
        <taxon>Peloderinae</taxon>
        <taxon>Caenorhabditis</taxon>
    </lineage>
</organism>
<feature type="transmembrane region" description="Helical" evidence="1">
    <location>
        <begin position="112"/>
        <end position="133"/>
    </location>
</feature>